<organism evidence="1 2">
    <name type="scientific">Rhodopirellula halodulae</name>
    <dbReference type="NCBI Taxonomy" id="2894198"/>
    <lineage>
        <taxon>Bacteria</taxon>
        <taxon>Pseudomonadati</taxon>
        <taxon>Planctomycetota</taxon>
        <taxon>Planctomycetia</taxon>
        <taxon>Pirellulales</taxon>
        <taxon>Pirellulaceae</taxon>
        <taxon>Rhodopirellula</taxon>
    </lineage>
</organism>
<dbReference type="EMBL" id="JAJKFW010000012">
    <property type="protein sequence ID" value="MCC9641685.1"/>
    <property type="molecule type" value="Genomic_DNA"/>
</dbReference>
<reference evidence="1" key="1">
    <citation type="submission" date="2021-11" db="EMBL/GenBank/DDBJ databases">
        <title>Genome sequence.</title>
        <authorList>
            <person name="Sun Q."/>
        </authorList>
    </citation>
    <scope>NUCLEOTIDE SEQUENCE</scope>
    <source>
        <strain evidence="1">JC740</strain>
    </source>
</reference>
<evidence type="ECO:0000313" key="2">
    <source>
        <dbReference type="Proteomes" id="UP001430306"/>
    </source>
</evidence>
<comment type="caution">
    <text evidence="1">The sequence shown here is derived from an EMBL/GenBank/DDBJ whole genome shotgun (WGS) entry which is preliminary data.</text>
</comment>
<dbReference type="Proteomes" id="UP001430306">
    <property type="component" value="Unassembled WGS sequence"/>
</dbReference>
<sequence>MQQPNSPSEDFPQSSTEELIQQLVADNATAVIDNPRGEVGLELILRSAAAEAEKQRGDVIHSIRSALQAALKDPSQWSEIEKLDDIEPPAELVERYFGTRSNKERHKLLLQLSFSGCARWAIRLMEINLERHSDTEPENAVRLQSLIDEWRSQLRAE</sequence>
<accession>A0ABS8NDP7</accession>
<evidence type="ECO:0000313" key="1">
    <source>
        <dbReference type="EMBL" id="MCC9641685.1"/>
    </source>
</evidence>
<gene>
    <name evidence="1" type="ORF">LOC71_05315</name>
</gene>
<proteinExistence type="predicted"/>
<dbReference type="RefSeq" id="WP_230272038.1">
    <property type="nucleotide sequence ID" value="NZ_JAJKFW010000012.1"/>
</dbReference>
<name>A0ABS8NDP7_9BACT</name>
<protein>
    <submittedName>
        <fullName evidence="1">Uncharacterized protein</fullName>
    </submittedName>
</protein>
<keyword evidence="2" id="KW-1185">Reference proteome</keyword>